<proteinExistence type="predicted"/>
<dbReference type="AlphaFoldDB" id="A0A0A0EJ38"/>
<reference evidence="1 2" key="1">
    <citation type="submission" date="2013-08" db="EMBL/GenBank/DDBJ databases">
        <title>Genome sequencing of Lysobacter.</title>
        <authorList>
            <person name="Zhang S."/>
            <person name="Wang G."/>
        </authorList>
    </citation>
    <scope>NUCLEOTIDE SEQUENCE [LARGE SCALE GENOMIC DNA]</scope>
    <source>
        <strain evidence="1 2">Ko07</strain>
    </source>
</reference>
<gene>
    <name evidence="1" type="ORF">N792_12975</name>
</gene>
<accession>A0A0A0EJ38</accession>
<keyword evidence="2" id="KW-1185">Reference proteome</keyword>
<evidence type="ECO:0000313" key="2">
    <source>
        <dbReference type="Proteomes" id="UP000030017"/>
    </source>
</evidence>
<evidence type="ECO:0000313" key="1">
    <source>
        <dbReference type="EMBL" id="KGM50981.1"/>
    </source>
</evidence>
<sequence length="316" mass="33742">MKGLRSTRDLRAEVLELAVSALTHPGPAQLDVVAPVISPETVRAEWNRVLPVLAPAVRGRLKLVIETERERGAGLLVPLGRPNYRHEVLRLLIGASLDGTALPQAAGEIAPVSGSQPGLIKAIGASQTPIRKALAALRDAGIIESLRRLDLSPEELSLETLGRVGALPQTLRFRFERGAQIRSPAALLARAQALLQADAPPDWGVLSLSGTPVAQRDVPGLDLIGTPRLDLVAQVGRQCDAFDADLVRLLDDGLELEPNVLAPAPVVVTVVRADASFTRQTTPDGTRCAYPMDVLLALLDLGLRGQAIHYARALRQ</sequence>
<comment type="caution">
    <text evidence="1">The sequence shown here is derived from an EMBL/GenBank/DDBJ whole genome shotgun (WGS) entry which is preliminary data.</text>
</comment>
<dbReference type="EMBL" id="AVPS01000009">
    <property type="protein sequence ID" value="KGM50981.1"/>
    <property type="molecule type" value="Genomic_DNA"/>
</dbReference>
<name>A0A0A0EJ38_9GAMM</name>
<dbReference type="Proteomes" id="UP000030017">
    <property type="component" value="Unassembled WGS sequence"/>
</dbReference>
<protein>
    <submittedName>
        <fullName evidence="1">Uncharacterized protein</fullName>
    </submittedName>
</protein>
<organism evidence="1 2">
    <name type="scientific">Lysobacter concretionis Ko07 = DSM 16239</name>
    <dbReference type="NCBI Taxonomy" id="1122185"/>
    <lineage>
        <taxon>Bacteria</taxon>
        <taxon>Pseudomonadati</taxon>
        <taxon>Pseudomonadota</taxon>
        <taxon>Gammaproteobacteria</taxon>
        <taxon>Lysobacterales</taxon>
        <taxon>Lysobacteraceae</taxon>
        <taxon>Novilysobacter</taxon>
    </lineage>
</organism>